<feature type="region of interest" description="Disordered" evidence="2">
    <location>
        <begin position="2546"/>
        <end position="2577"/>
    </location>
</feature>
<feature type="compositionally biased region" description="Basic and acidic residues" evidence="2">
    <location>
        <begin position="1256"/>
        <end position="1280"/>
    </location>
</feature>
<accession>F0VRN4</accession>
<feature type="coiled-coil region" evidence="1">
    <location>
        <begin position="2044"/>
        <end position="2085"/>
    </location>
</feature>
<dbReference type="InParanoid" id="F0VRN4"/>
<evidence type="ECO:0000313" key="3">
    <source>
        <dbReference type="EMBL" id="CBZ56382.1"/>
    </source>
</evidence>
<protein>
    <submittedName>
        <fullName evidence="3">Uncharacterized protein</fullName>
    </submittedName>
</protein>
<sequence>MDRHRSSASARRSATAGRSPTSLSPSVPRRSSTGNKVPLSSADGTSSFACREVSVSSHLALYTIGDISSVSCERPNRRSTADSRDSVYGTRQPRSSTTSPTYSELRFALSSPHPNVDDQTDESLPVSSAAPLASSASVHTTGKLTIEAASPLSDTSVLPKEAFAPASPPSSAGTMTGTALRKPGRLYPALEPPPSPPPAIRPLTAPEKTTQRGGSEYAVLTSSVASPVHQKGQQCFGGESGGLVFDVVTEEKPHKGTSGDAGTTDDSAAGKEKKMCTSDERDDEKENAEKENIHVAASPPFSVLPAILRAPQFSSPGSGKSGEEASSQKNDQASPARLGGVPTPLRGENMGEDLSGEPAMSLRAFPCASSPVLAGSLRRLSTVSAASIAPGSLLRLHIDTPRRNQLAGECASPVRERTSTEFPRFSPAEQATPVRSLEDRKADRDENECSQSSEGNERLALNATGAPSGGRTEEYGESFRSLPRQSPSLGRAEGSSYSACSSPLLRSPVTLPRSSSPQSSRSSSPFSLRHSSCFSSLPPSSGLVSEEMRHRTASQREARDRTYEQGANIPTGRLGTDVERRSERRDEQADANGGKEGDEAEPETGKEGWSPYRPGSLSAAFRHLQEKQGKGREASPFALRSEGESSCVSLLLTQPVSSPDSELDTPGEAAGQVDEKGRQRPEERYGDTREESRERSFLHVESEERMESERDGEDGQTVTVETREDFWVVKDMSRSAPLKPTVSLSGTEAETKEGTAEDRADRHGDDGQEWTGEKEASQDRSSGAGTPSGFGDHVTRESGDAPMPDEGGGATSTLTPKGQQATEEKRDERREIPLAVQQGSEEEQTRERPRDEDEWYDVIDSSLDETTALNTLKNRSPFTPRRRRLFLRQAGAASGVWTLNSLSDSGQSPESGASRGPSFGTPVGSRAEAGGQAGESVAEEKTLRDAEQSGKQGEWNEKQKRERTHDTDGEDQGGKGLEKGRRASAPEDRRHDSSFGVNLSSPSFSLPLPSRKKPTLAPAAPSPLRPGEEEEAAARKRRKSSPSLAADTVSSPSKAAAASAAPSTDTAEGRTSLDEFESPSSRHSSFKKMSPCSMHALNTSSVSPSFPSCASVGRHVVHEDQRESPEEGGKGDENTPRTKKKVEFGSASVAVFVDSPNSYRSPLFPDRSTPLSDHGHEQQTPSSPLPSSASPASAYVSSSSSSAVVSSVSGPARPSPLEELTRAERCERAAPAMGLPALRCPSSSPSALPLLSPASREPEKPRAADAPKEDGTEGLQRDGEETAQEEEEIVLAKMVEKGVQTPEKSKEPLDSDDRQSACASIQRVPIVVLPTLAESDSNRPASPVSLLSSLSASVQVISVSPELVTVPDKPQQPESGPSSLFRPSPPAPLPASPSVHVSEHSPFSLKTSPSVCPLPLQPNPRPEASSSLVRSPFSSVDESAPRNPAASVGHSSPVRPSSRPSLSAHRDTPSHPHMQSRPSPLPSSSSPVHSSSSPFPSSSSPVHSSSSPFPSSSSPLPSASSPLPSSSSAVPSSSLPRPSVHGTANAASSVSSSPSPSSPFSALDPLNGDEPLSPRLLFASDDGCRRVGTASSLGDYLSSVRSRLLLCGEKPAEAAASREDESEKENGGGKEDSREQEAGAEGGRPTTEEGEQGGDEIGNEEAGNELQDVPESGFLKDEEANTESQLEPEKTGEETEQIRENAEKFGEEERGAEREGEEERRHDDSPSPVEGTPRQHQTQKPEEESEQQGASDFLNIHEVAVYEEPPSVSEAEEEICGNQKGDLSPTQRVEDRPASAFFPLACLERETTRCSTSTGKEETEEKASEEGREGTGAQDARRESTGEGDDTREEVVEEREQEVGRKRDEAEEESTQRLAREEKDHEEPGEQAEEKRYPLGSAFEETAAETNEKKFLTFSEFLEETKIGDTGLILQKEKVGREVRVFEGSSAAWRSALRRVASDWSREALTPGETEKGQVKKTSDAWKETCVAATLRLYQTEEKLLTEAARLCEASHAFVDAAAPRPPCEEDVHRLATEPWGSEISLTVEEKERTLQDKVRLLDRKNEEVDTLRRQIERAEQETEKRAEELLHFSSSNEDLQLLAEIRRKQAIVAAFEQMSCMQILHFNPRGLLVSLSWPKSALPALSSSRKVYLSGEKSKLLFPLFSAFFEREKAREGEGGSEKDGNGECSAAQKNGRDAQVAEPPSASLSNLPDLSTDTRVSGKTGNQNRDSLALSLPAPFPVVLLPHLSSLPPGASSVAPPSSFSSACSPLSWPPPTKVCILWRQPLCGRVARKEDLSVSASGAVETAAPTSPSPAFFAQKESNGFGEHGESAKSGILRVHKLGDSSWKPRREERWGNREVENQEKKRDVKSGGNGREEGYLAASVHAQSVCRTRRIEDRERDAGKENASEKAERGEEKQRPAELYEARLITRFPYLAAQKEEAKNIHKRKGKLTEERGNKRRRGACGEVRSCPTSQSPFPAEKNGKPERRNGVSVQDKWRVEMDRFRRKTMQLAQKGLSDLLLSLQPSLALPSVLGGAPSLPASDFLLHAFPPGSPDSREPRKEAESGGRRKSISSSLAVSASRRSSVCTLGSSVDLSSSVAASSSPLRFAAQEEREDQHRAVESSLPRGRLQGQRTGDGDAPSLEISCFSRVSEEKPPSFFPDMWSVRTLLLQAHTAVGRVALLHDQFLLFLLRFRTLTQVSYLSVKAGASAKPSKVSENLVRQPNDESERSDTGDQSSCEGEREAVVLAVRTALTPQDAEMPSLWLHIEIDLNEAMHRGSLLLGVKDVTVEPIDEEDQGFPDTESATVALLQCLQDHLNSLWDSDGCLAPAGEAVAFKDEVFLQWILHAAIECGYDRTLWVDGFPASTSIGSFFEKKRVLETLFREKRTPVDRSRGAKTAA</sequence>
<feature type="region of interest" description="Disordered" evidence="2">
    <location>
        <begin position="1"/>
        <end position="47"/>
    </location>
</feature>
<feature type="compositionally biased region" description="Polar residues" evidence="2">
    <location>
        <begin position="312"/>
        <end position="333"/>
    </location>
</feature>
<feature type="region of interest" description="Disordered" evidence="2">
    <location>
        <begin position="2443"/>
        <end position="2495"/>
    </location>
</feature>
<feature type="region of interest" description="Disordered" evidence="2">
    <location>
        <begin position="2608"/>
        <end position="2643"/>
    </location>
</feature>
<feature type="compositionally biased region" description="Basic and acidic residues" evidence="2">
    <location>
        <begin position="546"/>
        <end position="563"/>
    </location>
</feature>
<feature type="compositionally biased region" description="Polar residues" evidence="2">
    <location>
        <begin position="897"/>
        <end position="911"/>
    </location>
</feature>
<evidence type="ECO:0000256" key="2">
    <source>
        <dbReference type="SAM" id="MobiDB-lite"/>
    </source>
</evidence>
<dbReference type="EMBL" id="FR823393">
    <property type="protein sequence ID" value="CBZ56382.1"/>
    <property type="molecule type" value="Genomic_DNA"/>
</dbReference>
<feature type="compositionally biased region" description="Basic and acidic residues" evidence="2">
    <location>
        <begin position="2346"/>
        <end position="2378"/>
    </location>
</feature>
<feature type="compositionally biased region" description="Basic and acidic residues" evidence="2">
    <location>
        <begin position="2482"/>
        <end position="2495"/>
    </location>
</feature>
<feature type="compositionally biased region" description="Acidic residues" evidence="2">
    <location>
        <begin position="1842"/>
        <end position="1856"/>
    </location>
</feature>
<gene>
    <name evidence="4" type="ORF">BN1204_068060</name>
    <name evidence="3" type="ORF">NCLIV_068060</name>
</gene>
<dbReference type="OMA" id="WPKSALP"/>
<feature type="compositionally biased region" description="Low complexity" evidence="2">
    <location>
        <begin position="1041"/>
        <end position="1063"/>
    </location>
</feature>
<feature type="compositionally biased region" description="Pro residues" evidence="2">
    <location>
        <begin position="190"/>
        <end position="200"/>
    </location>
</feature>
<feature type="compositionally biased region" description="Basic and acidic residues" evidence="2">
    <location>
        <begin position="1303"/>
        <end position="1315"/>
    </location>
</feature>
<reference evidence="3" key="2">
    <citation type="submission" date="2011-03" db="EMBL/GenBank/DDBJ databases">
        <title>Comparative genomics and transcriptomics of Neospora caninum and Toxoplasma gondii.</title>
        <authorList>
            <person name="Reid A.J."/>
            <person name="Sohal A."/>
            <person name="Harris D."/>
            <person name="Quail M."/>
            <person name="Sanders M."/>
            <person name="Berriman M."/>
            <person name="Wastling J.M."/>
            <person name="Pain A."/>
        </authorList>
    </citation>
    <scope>NUCLEOTIDE SEQUENCE</scope>
    <source>
        <strain evidence="3">Liverpool</strain>
    </source>
</reference>
<keyword evidence="1" id="KW-0175">Coiled coil</keyword>
<feature type="compositionally biased region" description="Basic and acidic residues" evidence="2">
    <location>
        <begin position="2173"/>
        <end position="2183"/>
    </location>
</feature>
<feature type="compositionally biased region" description="Basic and acidic residues" evidence="2">
    <location>
        <begin position="749"/>
        <end position="778"/>
    </location>
</feature>
<feature type="compositionally biased region" description="Basic and acidic residues" evidence="2">
    <location>
        <begin position="1219"/>
        <end position="1228"/>
    </location>
</feature>
<feature type="compositionally biased region" description="Basic and acidic residues" evidence="2">
    <location>
        <begin position="721"/>
        <end position="733"/>
    </location>
</feature>
<feature type="compositionally biased region" description="Basic and acidic residues" evidence="2">
    <location>
        <begin position="2556"/>
        <end position="2568"/>
    </location>
</feature>
<dbReference type="Proteomes" id="UP000007494">
    <property type="component" value="Chromosome XII"/>
</dbReference>
<dbReference type="RefSeq" id="XP_003886407.1">
    <property type="nucleotide sequence ID" value="XM_003886358.1"/>
</dbReference>
<feature type="region of interest" description="Disordered" evidence="2">
    <location>
        <begin position="2715"/>
        <end position="2741"/>
    </location>
</feature>
<dbReference type="eggNOG" id="ENOG502QZ1K">
    <property type="taxonomic scope" value="Eukaryota"/>
</dbReference>
<feature type="region of interest" description="Disordered" evidence="2">
    <location>
        <begin position="2346"/>
        <end position="2419"/>
    </location>
</feature>
<dbReference type="EMBL" id="LN714487">
    <property type="protein sequence ID" value="CEL71142.1"/>
    <property type="molecule type" value="Genomic_DNA"/>
</dbReference>
<feature type="compositionally biased region" description="Low complexity" evidence="2">
    <location>
        <begin position="1476"/>
        <end position="1562"/>
    </location>
</feature>
<feature type="compositionally biased region" description="Basic and acidic residues" evidence="2">
    <location>
        <begin position="2725"/>
        <end position="2734"/>
    </location>
</feature>
<dbReference type="VEuPathDB" id="ToxoDB:NCLIV_068060"/>
<feature type="compositionally biased region" description="Basic and acidic residues" evidence="2">
    <location>
        <begin position="74"/>
        <end position="85"/>
    </location>
</feature>
<feature type="compositionally biased region" description="Basic and acidic residues" evidence="2">
    <location>
        <begin position="1857"/>
        <end position="1893"/>
    </location>
</feature>
<dbReference type="GeneID" id="13445605"/>
<feature type="region of interest" description="Disordered" evidence="2">
    <location>
        <begin position="1610"/>
        <end position="1901"/>
    </location>
</feature>
<dbReference type="PANTHER" id="PTHR48125">
    <property type="entry name" value="LP07818P1"/>
    <property type="match status" value="1"/>
</dbReference>
<feature type="compositionally biased region" description="Basic and acidic residues" evidence="2">
    <location>
        <begin position="673"/>
        <end position="709"/>
    </location>
</feature>
<feature type="region of interest" description="Disordered" evidence="2">
    <location>
        <begin position="1362"/>
        <end position="1577"/>
    </location>
</feature>
<feature type="compositionally biased region" description="Basic and acidic residues" evidence="2">
    <location>
        <begin position="1815"/>
        <end position="1841"/>
    </location>
</feature>
<feature type="compositionally biased region" description="Polar residues" evidence="2">
    <location>
        <begin position="811"/>
        <end position="821"/>
    </location>
</feature>
<feature type="compositionally biased region" description="Low complexity" evidence="2">
    <location>
        <begin position="511"/>
        <end position="541"/>
    </location>
</feature>
<feature type="compositionally biased region" description="Polar residues" evidence="2">
    <location>
        <begin position="20"/>
        <end position="35"/>
    </location>
</feature>
<feature type="compositionally biased region" description="Basic and acidic residues" evidence="2">
    <location>
        <begin position="1116"/>
        <end position="1136"/>
    </location>
</feature>
<feature type="compositionally biased region" description="Low complexity" evidence="2">
    <location>
        <begin position="999"/>
        <end position="1009"/>
    </location>
</feature>
<feature type="compositionally biased region" description="Low complexity" evidence="2">
    <location>
        <begin position="7"/>
        <end position="19"/>
    </location>
</feature>
<feature type="compositionally biased region" description="Basic and acidic residues" evidence="2">
    <location>
        <begin position="822"/>
        <end position="832"/>
    </location>
</feature>
<dbReference type="PANTHER" id="PTHR48125:SF10">
    <property type="entry name" value="OS12G0136300 PROTEIN"/>
    <property type="match status" value="1"/>
</dbReference>
<feature type="compositionally biased region" description="Basic and acidic residues" evidence="2">
    <location>
        <begin position="2393"/>
        <end position="2419"/>
    </location>
</feature>
<feature type="compositionally biased region" description="Low complexity" evidence="2">
    <location>
        <begin position="1235"/>
        <end position="1255"/>
    </location>
</feature>
<feature type="compositionally biased region" description="Basic and acidic residues" evidence="2">
    <location>
        <begin position="1610"/>
        <end position="1637"/>
    </location>
</feature>
<reference evidence="5" key="3">
    <citation type="journal article" date="2012" name="PLoS Pathog.">
        <title>Comparative genomics of the apicomplexan parasites Toxoplasma gondii and Neospora caninum: Coccidia differing in host range and transmission strategy.</title>
        <authorList>
            <person name="Reid A.J."/>
            <person name="Vermont S.J."/>
            <person name="Cotton J.A."/>
            <person name="Harris D."/>
            <person name="Hill-Cawthorne G.A."/>
            <person name="Konen-Waisman S."/>
            <person name="Latham S.M."/>
            <person name="Mourier T."/>
            <person name="Norton R."/>
            <person name="Quail M.A."/>
            <person name="Sanders M."/>
            <person name="Shanmugam D."/>
            <person name="Sohal A."/>
            <person name="Wasmuth J.D."/>
            <person name="Brunk B."/>
            <person name="Grigg M.E."/>
            <person name="Howard J.C."/>
            <person name="Parkinson J."/>
            <person name="Roos D.S."/>
            <person name="Trees A.J."/>
            <person name="Berriman M."/>
            <person name="Pain A."/>
            <person name="Wastling J.M."/>
        </authorList>
    </citation>
    <scope>NUCLEOTIDE SEQUENCE [LARGE SCALE GENOMIC DNA]</scope>
    <source>
        <strain evidence="5">Liverpool</strain>
    </source>
</reference>
<feature type="compositionally biased region" description="Low complexity" evidence="2">
    <location>
        <begin position="90"/>
        <end position="103"/>
    </location>
</feature>
<organism evidence="3 5">
    <name type="scientific">Neospora caninum (strain Liverpool)</name>
    <dbReference type="NCBI Taxonomy" id="572307"/>
    <lineage>
        <taxon>Eukaryota</taxon>
        <taxon>Sar</taxon>
        <taxon>Alveolata</taxon>
        <taxon>Apicomplexa</taxon>
        <taxon>Conoidasida</taxon>
        <taxon>Coccidia</taxon>
        <taxon>Eucoccidiorida</taxon>
        <taxon>Eimeriorina</taxon>
        <taxon>Sarcocystidae</taxon>
        <taxon>Neospora</taxon>
    </lineage>
</organism>
<feature type="compositionally biased region" description="Basic and acidic residues" evidence="2">
    <location>
        <begin position="623"/>
        <end position="633"/>
    </location>
</feature>
<feature type="compositionally biased region" description="Basic and acidic residues" evidence="2">
    <location>
        <begin position="1687"/>
        <end position="1725"/>
    </location>
</feature>
<feature type="region of interest" description="Disordered" evidence="2">
    <location>
        <begin position="160"/>
        <end position="221"/>
    </location>
</feature>
<feature type="compositionally biased region" description="Low complexity" evidence="2">
    <location>
        <begin position="1425"/>
        <end position="1435"/>
    </location>
</feature>
<evidence type="ECO:0000256" key="1">
    <source>
        <dbReference type="SAM" id="Coils"/>
    </source>
</evidence>
<dbReference type="OrthoDB" id="333225at2759"/>
<feature type="compositionally biased region" description="Basic and acidic residues" evidence="2">
    <location>
        <begin position="938"/>
        <end position="993"/>
    </location>
</feature>
<reference evidence="4" key="4">
    <citation type="journal article" date="2015" name="PLoS ONE">
        <title>Comprehensive Evaluation of Toxoplasma gondii VEG and Neospora caninum LIV Genomes with Tachyzoite Stage Transcriptome and Proteome Defines Novel Transcript Features.</title>
        <authorList>
            <person name="Ramaprasad A."/>
            <person name="Mourier T."/>
            <person name="Naeem R."/>
            <person name="Malas T.B."/>
            <person name="Moussa E."/>
            <person name="Panigrahi A."/>
            <person name="Vermont S.J."/>
            <person name="Otto T.D."/>
            <person name="Wastling J."/>
            <person name="Pain A."/>
        </authorList>
    </citation>
    <scope>NUCLEOTIDE SEQUENCE</scope>
    <source>
        <strain evidence="4">Liverpool</strain>
    </source>
</reference>
<reference evidence="3" key="1">
    <citation type="submission" date="2011-02" db="EMBL/GenBank/DDBJ databases">
        <authorList>
            <person name="Aslett M."/>
        </authorList>
    </citation>
    <scope>NUCLEOTIDE SEQUENCE</scope>
    <source>
        <strain evidence="3">Liverpool</strain>
    </source>
</reference>
<feature type="compositionally biased region" description="Low complexity" evidence="2">
    <location>
        <begin position="1100"/>
        <end position="1112"/>
    </location>
</feature>
<evidence type="ECO:0000313" key="5">
    <source>
        <dbReference type="Proteomes" id="UP000007494"/>
    </source>
</evidence>
<name>F0VRN4_NEOCL</name>
<feature type="compositionally biased region" description="Low complexity" evidence="2">
    <location>
        <begin position="1181"/>
        <end position="1212"/>
    </location>
</feature>
<feature type="region of interest" description="Disordered" evidence="2">
    <location>
        <begin position="247"/>
        <end position="357"/>
    </location>
</feature>
<proteinExistence type="predicted"/>
<feature type="compositionally biased region" description="Polar residues" evidence="2">
    <location>
        <begin position="644"/>
        <end position="660"/>
    </location>
</feature>
<feature type="compositionally biased region" description="Basic and acidic residues" evidence="2">
    <location>
        <begin position="2611"/>
        <end position="2622"/>
    </location>
</feature>
<feature type="compositionally biased region" description="Acidic residues" evidence="2">
    <location>
        <begin position="1648"/>
        <end position="1663"/>
    </location>
</feature>
<feature type="compositionally biased region" description="Low complexity" evidence="2">
    <location>
        <begin position="1447"/>
        <end position="1463"/>
    </location>
</feature>
<feature type="region of interest" description="Disordered" evidence="2">
    <location>
        <begin position="2173"/>
        <end position="2230"/>
    </location>
</feature>
<evidence type="ECO:0000313" key="4">
    <source>
        <dbReference type="EMBL" id="CEL71142.1"/>
    </source>
</evidence>
<feature type="compositionally biased region" description="Polar residues" evidence="2">
    <location>
        <begin position="2204"/>
        <end position="2228"/>
    </location>
</feature>
<keyword evidence="5" id="KW-1185">Reference proteome</keyword>
<feature type="compositionally biased region" description="Basic and acidic residues" evidence="2">
    <location>
        <begin position="576"/>
        <end position="597"/>
    </location>
</feature>
<feature type="region of interest" description="Disordered" evidence="2">
    <location>
        <begin position="894"/>
        <end position="1317"/>
    </location>
</feature>
<feature type="compositionally biased region" description="Low complexity" evidence="2">
    <location>
        <begin position="123"/>
        <end position="138"/>
    </location>
</feature>
<feature type="region of interest" description="Disordered" evidence="2">
    <location>
        <begin position="401"/>
        <end position="855"/>
    </location>
</feature>
<feature type="compositionally biased region" description="Basic and acidic residues" evidence="2">
    <location>
        <begin position="268"/>
        <end position="279"/>
    </location>
</feature>
<feature type="region of interest" description="Disordered" evidence="2">
    <location>
        <begin position="70"/>
        <end position="138"/>
    </location>
</feature>